<protein>
    <recommendedName>
        <fullName evidence="3">Amidohydrolase-related domain-containing protein</fullName>
    </recommendedName>
</protein>
<comment type="caution">
    <text evidence="1">The sequence shown here is derived from an EMBL/GenBank/DDBJ whole genome shotgun (WGS) entry which is preliminary data.</text>
</comment>
<dbReference type="Pfam" id="PF19799">
    <property type="entry name" value="DUF6282"/>
    <property type="match status" value="1"/>
</dbReference>
<accession>A0A1X0WG70</accession>
<evidence type="ECO:0000313" key="1">
    <source>
        <dbReference type="EMBL" id="ORJ25744.1"/>
    </source>
</evidence>
<dbReference type="STRING" id="1646377.BS640_10000"/>
<evidence type="ECO:0008006" key="3">
    <source>
        <dbReference type="Google" id="ProtNLM"/>
    </source>
</evidence>
<proteinExistence type="predicted"/>
<dbReference type="InterPro" id="IPR016797">
    <property type="entry name" value="UCP021898"/>
</dbReference>
<dbReference type="RefSeq" id="WP_084912496.1">
    <property type="nucleotide sequence ID" value="NZ_MRWE01000013.1"/>
</dbReference>
<dbReference type="Proteomes" id="UP000192536">
    <property type="component" value="Unassembled WGS sequence"/>
</dbReference>
<organism evidence="1 2">
    <name type="scientific">Rouxiella badensis</name>
    <dbReference type="NCBI Taxonomy" id="1646377"/>
    <lineage>
        <taxon>Bacteria</taxon>
        <taxon>Pseudomonadati</taxon>
        <taxon>Pseudomonadota</taxon>
        <taxon>Gammaproteobacteria</taxon>
        <taxon>Enterobacterales</taxon>
        <taxon>Yersiniaceae</taxon>
        <taxon>Rouxiella</taxon>
    </lineage>
</organism>
<keyword evidence="2" id="KW-1185">Reference proteome</keyword>
<dbReference type="AlphaFoldDB" id="A0A1X0WG70"/>
<reference evidence="1 2" key="1">
    <citation type="journal article" date="2017" name="Int. J. Syst. Evol. Microbiol.">
        <title>Rouxiella badensis sp. nov. and Rouxiella silvae sp. nov. isolated from peat bog soil in Germany and emendation of the genus description.</title>
        <authorList>
            <person name="Le Fleche-Mateos A."/>
            <person name="Kugler J.H."/>
            <person name="Hansen S.H."/>
            <person name="Syldatk C."/>
            <person name="Hausmann R."/>
            <person name="Lomprez F."/>
            <person name="Vandenbogaert M."/>
            <person name="Manuguerra J.C."/>
            <person name="Grimont P.A."/>
        </authorList>
    </citation>
    <scope>NUCLEOTIDE SEQUENCE [LARGE SCALE GENOMIC DNA]</scope>
    <source>
        <strain evidence="1 2">DSM 100043</strain>
    </source>
</reference>
<dbReference type="PIRSF" id="PIRSF021898">
    <property type="entry name" value="UCP021898"/>
    <property type="match status" value="1"/>
</dbReference>
<sequence length="292" mass="32798">MSHDFITYWRDRISFLDVHYHVSPDTFIRRHNVITAGEIYKNLGGAVVLKNHLGDSVSMAETARLCGLPVMGSVVLNQVAGGPTWRSVEESLCKRQAEHSGRMIIHLPTVTAVQNKNKVDRTLANDYCAKARSQGVSISDENGALHKDVIEILHLARDNPVVISSGHTSRAETLTLIEMAERIGVPRLMLNQPANPMTGLSAQDLVNLSGADWLFIEQTALTYLLGWQTWEDYSRVLSEVPNVVYSSDLGQTSQIDLPEWYDQSLKWFEEMNLSETRRNAIWLDNPLKMLSP</sequence>
<dbReference type="InterPro" id="IPR046249">
    <property type="entry name" value="DUF6282"/>
</dbReference>
<name>A0A1X0WG70_9GAMM</name>
<evidence type="ECO:0000313" key="2">
    <source>
        <dbReference type="Proteomes" id="UP000192536"/>
    </source>
</evidence>
<gene>
    <name evidence="1" type="ORF">BS640_10000</name>
</gene>
<dbReference type="EMBL" id="MRWE01000013">
    <property type="protein sequence ID" value="ORJ25744.1"/>
    <property type="molecule type" value="Genomic_DNA"/>
</dbReference>